<name>A0A4Z2FIB6_9TELE</name>
<accession>A0A4Z2FIB6</accession>
<gene>
    <name evidence="1" type="ORF">EYF80_048877</name>
</gene>
<reference evidence="1 2" key="1">
    <citation type="submission" date="2019-03" db="EMBL/GenBank/DDBJ databases">
        <title>First draft genome of Liparis tanakae, snailfish: a comprehensive survey of snailfish specific genes.</title>
        <authorList>
            <person name="Kim W."/>
            <person name="Song I."/>
            <person name="Jeong J.-H."/>
            <person name="Kim D."/>
            <person name="Kim S."/>
            <person name="Ryu S."/>
            <person name="Song J.Y."/>
            <person name="Lee S.K."/>
        </authorList>
    </citation>
    <scope>NUCLEOTIDE SEQUENCE [LARGE SCALE GENOMIC DNA]</scope>
    <source>
        <tissue evidence="1">Muscle</tissue>
    </source>
</reference>
<evidence type="ECO:0000313" key="2">
    <source>
        <dbReference type="Proteomes" id="UP000314294"/>
    </source>
</evidence>
<evidence type="ECO:0000313" key="1">
    <source>
        <dbReference type="EMBL" id="TNN40967.1"/>
    </source>
</evidence>
<sequence>MQLLLQGAGARSPSMSMHTGIDGRYRETVFPLCRGSAPRPLCVLAWHTSSISSFRYWISRAKESAFSVSSRFFLSSRPCSSRSEPCSALFFCR</sequence>
<dbReference type="Proteomes" id="UP000314294">
    <property type="component" value="Unassembled WGS sequence"/>
</dbReference>
<comment type="caution">
    <text evidence="1">The sequence shown here is derived from an EMBL/GenBank/DDBJ whole genome shotgun (WGS) entry which is preliminary data.</text>
</comment>
<dbReference type="EMBL" id="SRLO01001145">
    <property type="protein sequence ID" value="TNN40967.1"/>
    <property type="molecule type" value="Genomic_DNA"/>
</dbReference>
<keyword evidence="2" id="KW-1185">Reference proteome</keyword>
<dbReference type="AlphaFoldDB" id="A0A4Z2FIB6"/>
<proteinExistence type="predicted"/>
<organism evidence="1 2">
    <name type="scientific">Liparis tanakae</name>
    <name type="common">Tanaka's snailfish</name>
    <dbReference type="NCBI Taxonomy" id="230148"/>
    <lineage>
        <taxon>Eukaryota</taxon>
        <taxon>Metazoa</taxon>
        <taxon>Chordata</taxon>
        <taxon>Craniata</taxon>
        <taxon>Vertebrata</taxon>
        <taxon>Euteleostomi</taxon>
        <taxon>Actinopterygii</taxon>
        <taxon>Neopterygii</taxon>
        <taxon>Teleostei</taxon>
        <taxon>Neoteleostei</taxon>
        <taxon>Acanthomorphata</taxon>
        <taxon>Eupercaria</taxon>
        <taxon>Perciformes</taxon>
        <taxon>Cottioidei</taxon>
        <taxon>Cottales</taxon>
        <taxon>Liparidae</taxon>
        <taxon>Liparis</taxon>
    </lineage>
</organism>
<protein>
    <submittedName>
        <fullName evidence="1">Uncharacterized protein</fullName>
    </submittedName>
</protein>